<comment type="caution">
    <text evidence="2">The sequence shown here is derived from an EMBL/GenBank/DDBJ whole genome shotgun (WGS) entry which is preliminary data.</text>
</comment>
<evidence type="ECO:0000313" key="2">
    <source>
        <dbReference type="EMBL" id="EPJ38666.1"/>
    </source>
</evidence>
<gene>
    <name evidence="2" type="ORF">STAFG_4278</name>
</gene>
<dbReference type="HOGENOM" id="CLU_3239958_0_0_11"/>
<name>S4MPP1_9ACTN</name>
<keyword evidence="3" id="KW-1185">Reference proteome</keyword>
<proteinExistence type="predicted"/>
<feature type="region of interest" description="Disordered" evidence="1">
    <location>
        <begin position="1"/>
        <end position="43"/>
    </location>
</feature>
<dbReference type="PATRIC" id="fig|1283301.3.peg.4249"/>
<dbReference type="AlphaFoldDB" id="S4MPP1"/>
<feature type="compositionally biased region" description="Basic and acidic residues" evidence="1">
    <location>
        <begin position="15"/>
        <end position="26"/>
    </location>
</feature>
<sequence length="43" mass="4698">MQWKARADAPGGEMPLRDERFRDTRTVPRGGSGATDPVGRGEL</sequence>
<protein>
    <submittedName>
        <fullName evidence="2">Uncharacterized protein</fullName>
    </submittedName>
</protein>
<evidence type="ECO:0000313" key="3">
    <source>
        <dbReference type="Proteomes" id="UP000015001"/>
    </source>
</evidence>
<organism evidence="2 3">
    <name type="scientific">Streptomyces afghaniensis 772</name>
    <dbReference type="NCBI Taxonomy" id="1283301"/>
    <lineage>
        <taxon>Bacteria</taxon>
        <taxon>Bacillati</taxon>
        <taxon>Actinomycetota</taxon>
        <taxon>Actinomycetes</taxon>
        <taxon>Kitasatosporales</taxon>
        <taxon>Streptomycetaceae</taxon>
        <taxon>Streptomyces</taxon>
    </lineage>
</organism>
<accession>S4MPP1</accession>
<dbReference type="EMBL" id="AOPY01001449">
    <property type="protein sequence ID" value="EPJ38666.1"/>
    <property type="molecule type" value="Genomic_DNA"/>
</dbReference>
<evidence type="ECO:0000256" key="1">
    <source>
        <dbReference type="SAM" id="MobiDB-lite"/>
    </source>
</evidence>
<dbReference type="Proteomes" id="UP000015001">
    <property type="component" value="Unassembled WGS sequence"/>
</dbReference>
<reference evidence="2 3" key="1">
    <citation type="submission" date="2013-02" db="EMBL/GenBank/DDBJ databases">
        <title>Draft Genome Sequence of Streptomyces afghaniensis, Which Produces Compounds of the Julimycin B-Complex.</title>
        <authorList>
            <person name="Gruening B.A."/>
            <person name="Praeg A."/>
            <person name="Erxleben A."/>
            <person name="Guenther S."/>
            <person name="Fiedler H.-P."/>
            <person name="Goodfellow M."/>
            <person name="Mueller M."/>
        </authorList>
    </citation>
    <scope>NUCLEOTIDE SEQUENCE [LARGE SCALE GENOMIC DNA]</scope>
    <source>
        <strain evidence="2 3">772</strain>
    </source>
</reference>